<evidence type="ECO:0000313" key="1">
    <source>
        <dbReference type="EMBL" id="CCI05392.1"/>
    </source>
</evidence>
<evidence type="ECO:0000313" key="2">
    <source>
        <dbReference type="Proteomes" id="UP000003480"/>
    </source>
</evidence>
<dbReference type="AlphaFoldDB" id="I4GBT1"/>
<accession>I4GBT1</accession>
<protein>
    <recommendedName>
        <fullName evidence="3">Flagellar assembly protein H</fullName>
    </recommendedName>
</protein>
<reference evidence="1 2" key="1">
    <citation type="submission" date="2012-04" db="EMBL/GenBank/DDBJ databases">
        <authorList>
            <person name="Genoscope - CEA"/>
        </authorList>
    </citation>
    <scope>NUCLEOTIDE SEQUENCE [LARGE SCALE GENOMIC DNA]</scope>
    <source>
        <strain evidence="1 2">9443</strain>
    </source>
</reference>
<name>I4GBT1_MICAE</name>
<organism evidence="1 2">
    <name type="scientific">Microcystis aeruginosa PCC 9443</name>
    <dbReference type="NCBI Taxonomy" id="1160281"/>
    <lineage>
        <taxon>Bacteria</taxon>
        <taxon>Bacillati</taxon>
        <taxon>Cyanobacteriota</taxon>
        <taxon>Cyanophyceae</taxon>
        <taxon>Oscillatoriophycideae</taxon>
        <taxon>Chroococcales</taxon>
        <taxon>Microcystaceae</taxon>
        <taxon>Microcystis</taxon>
    </lineage>
</organism>
<dbReference type="EMBL" id="CAIJ01000755">
    <property type="protein sequence ID" value="CCI05392.1"/>
    <property type="molecule type" value="Genomic_DNA"/>
</dbReference>
<dbReference type="RefSeq" id="WP_002765554.1">
    <property type="nucleotide sequence ID" value="NZ_HE972940.1"/>
</dbReference>
<gene>
    <name evidence="1" type="ORF">MICAC_940010</name>
</gene>
<comment type="caution">
    <text evidence="1">The sequence shown here is derived from an EMBL/GenBank/DDBJ whole genome shotgun (WGS) entry which is preliminary data.</text>
</comment>
<sequence>MKPHDQFAKNYLEELLSPLGRVEISKEITDETRQIDLFFSPHPDRQITVDNLGLLGQIALNSALLEPYRNSPTRADVRNCLSKLTAVLAELQRQAKRENSSYNEENLPRLWILAPLVSETILNGFGAVLDPNWPEGVYFLPPLQRTAIIVINQLPVNFHTLWLRLLGKGKTQNQAVRELLELPIGNNYRQNVIELLVSWRVSVEIQNILEEEDREVFMTLSQTYLEWKEGVRRQAREEALEEGRQAREEALEEGRQAGRQAGLQAGLQEARRGMIENLLQVRFGKLDDSFNPVIEGLLSLSPSESSRLLIESAREELFERFHDITPQ</sequence>
<dbReference type="HOGENOM" id="CLU_059541_0_0_3"/>
<proteinExistence type="predicted"/>
<evidence type="ECO:0008006" key="3">
    <source>
        <dbReference type="Google" id="ProtNLM"/>
    </source>
</evidence>
<dbReference type="Proteomes" id="UP000003480">
    <property type="component" value="Unassembled WGS sequence"/>
</dbReference>